<keyword evidence="2 9" id="KW-0813">Transport</keyword>
<keyword evidence="5 9" id="KW-0812">Transmembrane</keyword>
<reference evidence="12" key="1">
    <citation type="submission" date="2016-10" db="EMBL/GenBank/DDBJ databases">
        <authorList>
            <person name="Varghese N."/>
            <person name="Submissions S."/>
        </authorList>
    </citation>
    <scope>NUCLEOTIDE SEQUENCE [LARGE SCALE GENOMIC DNA]</scope>
    <source>
        <strain evidence="12">ES.061</strain>
    </source>
</reference>
<comment type="subcellular location">
    <subcellularLocation>
        <location evidence="1 9">Cell inner membrane</location>
        <topology evidence="1 9">Multi-pass membrane protein</topology>
    </subcellularLocation>
</comment>
<dbReference type="InterPro" id="IPR055348">
    <property type="entry name" value="DctQ"/>
</dbReference>
<evidence type="ECO:0000256" key="1">
    <source>
        <dbReference type="ARBA" id="ARBA00004429"/>
    </source>
</evidence>
<comment type="subunit">
    <text evidence="9">The complex comprises the extracytoplasmic solute receptor protein and the two transmembrane proteins.</text>
</comment>
<feature type="transmembrane region" description="Helical" evidence="9">
    <location>
        <begin position="63"/>
        <end position="82"/>
    </location>
</feature>
<dbReference type="AlphaFoldDB" id="A0A1H4JI27"/>
<feature type="domain" description="Tripartite ATP-independent periplasmic transporters DctQ component" evidence="10">
    <location>
        <begin position="44"/>
        <end position="204"/>
    </location>
</feature>
<evidence type="ECO:0000256" key="2">
    <source>
        <dbReference type="ARBA" id="ARBA00022448"/>
    </source>
</evidence>
<feature type="transmembrane region" description="Helical" evidence="9">
    <location>
        <begin position="6"/>
        <end position="24"/>
    </location>
</feature>
<evidence type="ECO:0000256" key="5">
    <source>
        <dbReference type="ARBA" id="ARBA00022692"/>
    </source>
</evidence>
<dbReference type="GO" id="GO:0015740">
    <property type="term" value="P:C4-dicarboxylate transport"/>
    <property type="evidence" value="ECO:0007669"/>
    <property type="project" value="TreeGrafter"/>
</dbReference>
<dbReference type="PANTHER" id="PTHR35011:SF2">
    <property type="entry name" value="2,3-DIKETO-L-GULONATE TRAP TRANSPORTER SMALL PERMEASE PROTEIN YIAM"/>
    <property type="match status" value="1"/>
</dbReference>
<comment type="function">
    <text evidence="9">Part of the tripartite ATP-independent periplasmic (TRAP) transport system.</text>
</comment>
<protein>
    <recommendedName>
        <fullName evidence="9">TRAP transporter small permease protein</fullName>
    </recommendedName>
</protein>
<name>A0A1H4JI27_9HYPH</name>
<sequence>MVLIWPALGLAAIVAAMFLLERRFPDAVGRFEENVLAILLAAITFVSFTQVVARYGFNSGWGGALEFTRILFAWMILFGMSYGVKNGIHLGVDAFIRLLPSRLFKAVAIFGAVCVFLYAFVLLYAGWMTLVGADVSTNWRQTGAIGYWKFMFDRGTGLDDLRYPLWMQEAFGLQDRVQRWVAYLMLPVGLALLAFRALQGVVGIAKGERDLIIAGHEAEDLVAENKDALKE</sequence>
<keyword evidence="3" id="KW-1003">Cell membrane</keyword>
<organism evidence="11 12">
    <name type="scientific">Nitratireductor aquibiodomus</name>
    <dbReference type="NCBI Taxonomy" id="204799"/>
    <lineage>
        <taxon>Bacteria</taxon>
        <taxon>Pseudomonadati</taxon>
        <taxon>Pseudomonadota</taxon>
        <taxon>Alphaproteobacteria</taxon>
        <taxon>Hyphomicrobiales</taxon>
        <taxon>Phyllobacteriaceae</taxon>
        <taxon>Nitratireductor</taxon>
    </lineage>
</organism>
<accession>A0A1H4JI27</accession>
<dbReference type="InterPro" id="IPR007387">
    <property type="entry name" value="TRAP_DctQ"/>
</dbReference>
<evidence type="ECO:0000256" key="3">
    <source>
        <dbReference type="ARBA" id="ARBA00022475"/>
    </source>
</evidence>
<feature type="transmembrane region" description="Helical" evidence="9">
    <location>
        <begin position="36"/>
        <end position="57"/>
    </location>
</feature>
<dbReference type="RefSeq" id="WP_177175038.1">
    <property type="nucleotide sequence ID" value="NZ_FNSL01000001.1"/>
</dbReference>
<proteinExistence type="inferred from homology"/>
<keyword evidence="6 9" id="KW-1133">Transmembrane helix</keyword>
<evidence type="ECO:0000256" key="7">
    <source>
        <dbReference type="ARBA" id="ARBA00023136"/>
    </source>
</evidence>
<keyword evidence="4 9" id="KW-0997">Cell inner membrane</keyword>
<comment type="similarity">
    <text evidence="8 9">Belongs to the TRAP transporter small permease family.</text>
</comment>
<evidence type="ECO:0000313" key="12">
    <source>
        <dbReference type="Proteomes" id="UP000199064"/>
    </source>
</evidence>
<evidence type="ECO:0000256" key="6">
    <source>
        <dbReference type="ARBA" id="ARBA00022989"/>
    </source>
</evidence>
<evidence type="ECO:0000256" key="4">
    <source>
        <dbReference type="ARBA" id="ARBA00022519"/>
    </source>
</evidence>
<dbReference type="EMBL" id="FNSL01000001">
    <property type="protein sequence ID" value="SEB45974.1"/>
    <property type="molecule type" value="Genomic_DNA"/>
</dbReference>
<evidence type="ECO:0000313" key="11">
    <source>
        <dbReference type="EMBL" id="SEB45974.1"/>
    </source>
</evidence>
<keyword evidence="7 9" id="KW-0472">Membrane</keyword>
<gene>
    <name evidence="11" type="ORF">SAMN05216452_1402</name>
</gene>
<feature type="transmembrane region" description="Helical" evidence="9">
    <location>
        <begin position="180"/>
        <end position="198"/>
    </location>
</feature>
<keyword evidence="12" id="KW-1185">Reference proteome</keyword>
<evidence type="ECO:0000256" key="8">
    <source>
        <dbReference type="ARBA" id="ARBA00038436"/>
    </source>
</evidence>
<feature type="transmembrane region" description="Helical" evidence="9">
    <location>
        <begin position="103"/>
        <end position="127"/>
    </location>
</feature>
<dbReference type="Pfam" id="PF04290">
    <property type="entry name" value="DctQ"/>
    <property type="match status" value="1"/>
</dbReference>
<dbReference type="GO" id="GO:0022857">
    <property type="term" value="F:transmembrane transporter activity"/>
    <property type="evidence" value="ECO:0007669"/>
    <property type="project" value="UniProtKB-UniRule"/>
</dbReference>
<dbReference type="GO" id="GO:0005886">
    <property type="term" value="C:plasma membrane"/>
    <property type="evidence" value="ECO:0007669"/>
    <property type="project" value="UniProtKB-SubCell"/>
</dbReference>
<evidence type="ECO:0000256" key="9">
    <source>
        <dbReference type="RuleBase" id="RU369079"/>
    </source>
</evidence>
<dbReference type="Proteomes" id="UP000199064">
    <property type="component" value="Unassembled WGS sequence"/>
</dbReference>
<comment type="caution">
    <text evidence="9">Lacks conserved residue(s) required for the propagation of feature annotation.</text>
</comment>
<evidence type="ECO:0000259" key="10">
    <source>
        <dbReference type="Pfam" id="PF04290"/>
    </source>
</evidence>
<dbReference type="PANTHER" id="PTHR35011">
    <property type="entry name" value="2,3-DIKETO-L-GULONATE TRAP TRANSPORTER SMALL PERMEASE PROTEIN YIAM"/>
    <property type="match status" value="1"/>
</dbReference>